<evidence type="ECO:0000256" key="2">
    <source>
        <dbReference type="SAM" id="Phobius"/>
    </source>
</evidence>
<dbReference type="AlphaFoldDB" id="A0A9P9EKV9"/>
<evidence type="ECO:0000313" key="4">
    <source>
        <dbReference type="Proteomes" id="UP000700596"/>
    </source>
</evidence>
<protein>
    <submittedName>
        <fullName evidence="3">Uncharacterized protein</fullName>
    </submittedName>
</protein>
<reference evidence="3" key="1">
    <citation type="journal article" date="2021" name="Nat. Commun.">
        <title>Genetic determinants of endophytism in the Arabidopsis root mycobiome.</title>
        <authorList>
            <person name="Mesny F."/>
            <person name="Miyauchi S."/>
            <person name="Thiergart T."/>
            <person name="Pickel B."/>
            <person name="Atanasova L."/>
            <person name="Karlsson M."/>
            <person name="Huettel B."/>
            <person name="Barry K.W."/>
            <person name="Haridas S."/>
            <person name="Chen C."/>
            <person name="Bauer D."/>
            <person name="Andreopoulos W."/>
            <person name="Pangilinan J."/>
            <person name="LaButti K."/>
            <person name="Riley R."/>
            <person name="Lipzen A."/>
            <person name="Clum A."/>
            <person name="Drula E."/>
            <person name="Henrissat B."/>
            <person name="Kohler A."/>
            <person name="Grigoriev I.V."/>
            <person name="Martin F.M."/>
            <person name="Hacquard S."/>
        </authorList>
    </citation>
    <scope>NUCLEOTIDE SEQUENCE</scope>
    <source>
        <strain evidence="3">MPI-CAGE-CH-0243</strain>
    </source>
</reference>
<feature type="compositionally biased region" description="Polar residues" evidence="1">
    <location>
        <begin position="260"/>
        <end position="279"/>
    </location>
</feature>
<keyword evidence="4" id="KW-1185">Reference proteome</keyword>
<evidence type="ECO:0000313" key="3">
    <source>
        <dbReference type="EMBL" id="KAH7138906.1"/>
    </source>
</evidence>
<keyword evidence="2" id="KW-0472">Membrane</keyword>
<proteinExistence type="predicted"/>
<comment type="caution">
    <text evidence="3">The sequence shown here is derived from an EMBL/GenBank/DDBJ whole genome shotgun (WGS) entry which is preliminary data.</text>
</comment>
<evidence type="ECO:0000256" key="1">
    <source>
        <dbReference type="SAM" id="MobiDB-lite"/>
    </source>
</evidence>
<feature type="region of interest" description="Disordered" evidence="1">
    <location>
        <begin position="257"/>
        <end position="279"/>
    </location>
</feature>
<keyword evidence="2" id="KW-1133">Transmembrane helix</keyword>
<sequence>MFIVPEPISLENISVVATVFVGEIYDIKFYASPTKTFYTIECTGMDRPATLITNNATVDTYKWNVDGSIPNGLYQFLLRGPTWTSSVVGNFFKLTTSMPPLSGTTPSLSISHETTSPSFSLSTTASQPESQQPFSTTIMRTVGFFPSSSAPYNSLPTSSSKNEETSMNAVKTTTGIVIGVLAGFFFIALCGFILWRRNMKSKRLMKNEIFFEKPEIDSREIGHELRPAQELDSTKEAQELAPFHHVPIELPAAMPGYRCSGSSSSTDQSFETQSDSANG</sequence>
<gene>
    <name evidence="3" type="ORF">B0J11DRAFT_28115</name>
</gene>
<organism evidence="3 4">
    <name type="scientific">Dendryphion nanum</name>
    <dbReference type="NCBI Taxonomy" id="256645"/>
    <lineage>
        <taxon>Eukaryota</taxon>
        <taxon>Fungi</taxon>
        <taxon>Dikarya</taxon>
        <taxon>Ascomycota</taxon>
        <taxon>Pezizomycotina</taxon>
        <taxon>Dothideomycetes</taxon>
        <taxon>Pleosporomycetidae</taxon>
        <taxon>Pleosporales</taxon>
        <taxon>Torulaceae</taxon>
        <taxon>Dendryphion</taxon>
    </lineage>
</organism>
<keyword evidence="2" id="KW-0812">Transmembrane</keyword>
<dbReference type="EMBL" id="JAGMWT010000001">
    <property type="protein sequence ID" value="KAH7138906.1"/>
    <property type="molecule type" value="Genomic_DNA"/>
</dbReference>
<feature type="transmembrane region" description="Helical" evidence="2">
    <location>
        <begin position="175"/>
        <end position="195"/>
    </location>
</feature>
<name>A0A9P9EKV9_9PLEO</name>
<dbReference type="Proteomes" id="UP000700596">
    <property type="component" value="Unassembled WGS sequence"/>
</dbReference>
<feature type="region of interest" description="Disordered" evidence="1">
    <location>
        <begin position="105"/>
        <end position="127"/>
    </location>
</feature>
<accession>A0A9P9EKV9</accession>